<name>A0A7D3ZUM8_ACTVE</name>
<evidence type="ECO:0000313" key="1">
    <source>
        <dbReference type="EMBL" id="QKG19086.1"/>
    </source>
</evidence>
<sequence length="113" mass="12274">MNTPYVAMDAAHALKRAGLWDLALDLLPDAATALRAEILTDRFFWKLDDPAEAESAVAELSREDAARGGFHDAQLAYTRLLFGLDPRPGDEARVRAGFAAAAEDERLASCKSL</sequence>
<keyword evidence="2" id="KW-1185">Reference proteome</keyword>
<dbReference type="Proteomes" id="UP000501240">
    <property type="component" value="Chromosome"/>
</dbReference>
<proteinExistence type="predicted"/>
<protein>
    <submittedName>
        <fullName evidence="1">Uncharacterized protein</fullName>
    </submittedName>
</protein>
<reference evidence="1 2" key="1">
    <citation type="submission" date="2020-05" db="EMBL/GenBank/DDBJ databases">
        <title>Actinomadura verrucosospora NRRL-B18236 (PFL_A860) Genome sequencing and assembly.</title>
        <authorList>
            <person name="Samborskyy M."/>
        </authorList>
    </citation>
    <scope>NUCLEOTIDE SEQUENCE [LARGE SCALE GENOMIC DNA]</scope>
    <source>
        <strain evidence="1 2">NRRL:B18236</strain>
    </source>
</reference>
<accession>A0A7D3ZUM8</accession>
<dbReference type="EMBL" id="CP053892">
    <property type="protein sequence ID" value="QKG19086.1"/>
    <property type="molecule type" value="Genomic_DNA"/>
</dbReference>
<dbReference type="AlphaFoldDB" id="A0A7D3ZUM8"/>
<organism evidence="1 2">
    <name type="scientific">Actinomadura verrucosospora</name>
    <dbReference type="NCBI Taxonomy" id="46165"/>
    <lineage>
        <taxon>Bacteria</taxon>
        <taxon>Bacillati</taxon>
        <taxon>Actinomycetota</taxon>
        <taxon>Actinomycetes</taxon>
        <taxon>Streptosporangiales</taxon>
        <taxon>Thermomonosporaceae</taxon>
        <taxon>Actinomadura</taxon>
    </lineage>
</organism>
<gene>
    <name evidence="1" type="ORF">ACTIVE_0722</name>
</gene>
<evidence type="ECO:0000313" key="2">
    <source>
        <dbReference type="Proteomes" id="UP000501240"/>
    </source>
</evidence>